<dbReference type="InParanoid" id="A0A517SLU8"/>
<dbReference type="OrthoDB" id="581589at2"/>
<name>A0A517SLU8_9PLAN</name>
<keyword evidence="2" id="KW-1185">Reference proteome</keyword>
<organism evidence="1 2">
    <name type="scientific">Caulifigura coniformis</name>
    <dbReference type="NCBI Taxonomy" id="2527983"/>
    <lineage>
        <taxon>Bacteria</taxon>
        <taxon>Pseudomonadati</taxon>
        <taxon>Planctomycetota</taxon>
        <taxon>Planctomycetia</taxon>
        <taxon>Planctomycetales</taxon>
        <taxon>Planctomycetaceae</taxon>
        <taxon>Caulifigura</taxon>
    </lineage>
</organism>
<gene>
    <name evidence="1" type="ORF">Pan44_51570</name>
</gene>
<evidence type="ECO:0000313" key="1">
    <source>
        <dbReference type="EMBL" id="QDT57091.1"/>
    </source>
</evidence>
<dbReference type="RefSeq" id="WP_145034479.1">
    <property type="nucleotide sequence ID" value="NZ_CP036271.1"/>
</dbReference>
<reference evidence="1 2" key="1">
    <citation type="submission" date="2019-02" db="EMBL/GenBank/DDBJ databases">
        <title>Deep-cultivation of Planctomycetes and their phenomic and genomic characterization uncovers novel biology.</title>
        <authorList>
            <person name="Wiegand S."/>
            <person name="Jogler M."/>
            <person name="Boedeker C."/>
            <person name="Pinto D."/>
            <person name="Vollmers J."/>
            <person name="Rivas-Marin E."/>
            <person name="Kohn T."/>
            <person name="Peeters S.H."/>
            <person name="Heuer A."/>
            <person name="Rast P."/>
            <person name="Oberbeckmann S."/>
            <person name="Bunk B."/>
            <person name="Jeske O."/>
            <person name="Meyerdierks A."/>
            <person name="Storesund J.E."/>
            <person name="Kallscheuer N."/>
            <person name="Luecker S."/>
            <person name="Lage O.M."/>
            <person name="Pohl T."/>
            <person name="Merkel B.J."/>
            <person name="Hornburger P."/>
            <person name="Mueller R.-W."/>
            <person name="Bruemmer F."/>
            <person name="Labrenz M."/>
            <person name="Spormann A.M."/>
            <person name="Op den Camp H."/>
            <person name="Overmann J."/>
            <person name="Amann R."/>
            <person name="Jetten M.S.M."/>
            <person name="Mascher T."/>
            <person name="Medema M.H."/>
            <person name="Devos D.P."/>
            <person name="Kaster A.-K."/>
            <person name="Ovreas L."/>
            <person name="Rohde M."/>
            <person name="Galperin M.Y."/>
            <person name="Jogler C."/>
        </authorList>
    </citation>
    <scope>NUCLEOTIDE SEQUENCE [LARGE SCALE GENOMIC DNA]</scope>
    <source>
        <strain evidence="1 2">Pan44</strain>
    </source>
</reference>
<dbReference type="Pfam" id="PF10134">
    <property type="entry name" value="RPA"/>
    <property type="match status" value="1"/>
</dbReference>
<dbReference type="InterPro" id="IPR018777">
    <property type="entry name" value="Replication_initiator_prot_A"/>
</dbReference>
<sequence>MSNHVPSPSSRSPLLPERHPTLDFFVVDVFDAAPKGDMASMEHPIFSLSTKPDRRVRHYEHNGKFIEVKPAVEGLATVHDRDVLIYCISHLMAAINDGKAVSPVIRFKAHDLLKATNRMTNGQAYQALKAAFERLSGTRISTNIVTGGLEEFETFGIIERARIVRETRDGRMQEVEVKLSDWVFNAIQSHEVLTLHRDYFRLRRPIERRLYEIARKHCGRKSEWRISLDLLRKKCGSGSTLKEFKRLVSKVVEDDARNSHMPDYRVRLEEGADGELVLFENRGSMPSLAPASDVRVPLLDPDTYHDARLEAPGWDVYELEREWRSWLAMSGAEPPRNADAAFIGFCRKRCA</sequence>
<evidence type="ECO:0000313" key="2">
    <source>
        <dbReference type="Proteomes" id="UP000315700"/>
    </source>
</evidence>
<accession>A0A517SLU8</accession>
<dbReference type="EMBL" id="CP036271">
    <property type="protein sequence ID" value="QDT57091.1"/>
    <property type="molecule type" value="Genomic_DNA"/>
</dbReference>
<dbReference type="AlphaFoldDB" id="A0A517SLU8"/>
<protein>
    <submittedName>
        <fullName evidence="1">Replication initiator protein A</fullName>
    </submittedName>
</protein>
<dbReference type="Proteomes" id="UP000315700">
    <property type="component" value="Chromosome"/>
</dbReference>
<proteinExistence type="predicted"/>
<dbReference type="KEGG" id="ccos:Pan44_51570"/>